<dbReference type="EMBL" id="BART01020286">
    <property type="protein sequence ID" value="GAH02412.1"/>
    <property type="molecule type" value="Genomic_DNA"/>
</dbReference>
<feature type="non-terminal residue" evidence="3">
    <location>
        <position position="64"/>
    </location>
</feature>
<feature type="domain" description="DUF5681" evidence="2">
    <location>
        <begin position="3"/>
        <end position="61"/>
    </location>
</feature>
<dbReference type="Pfam" id="PF18932">
    <property type="entry name" value="DUF5681"/>
    <property type="match status" value="1"/>
</dbReference>
<organism evidence="3">
    <name type="scientific">marine sediment metagenome</name>
    <dbReference type="NCBI Taxonomy" id="412755"/>
    <lineage>
        <taxon>unclassified sequences</taxon>
        <taxon>metagenomes</taxon>
        <taxon>ecological metagenomes</taxon>
    </lineage>
</organism>
<evidence type="ECO:0000313" key="3">
    <source>
        <dbReference type="EMBL" id="GAH02412.1"/>
    </source>
</evidence>
<gene>
    <name evidence="3" type="ORF">S01H4_37725</name>
</gene>
<comment type="caution">
    <text evidence="3">The sequence shown here is derived from an EMBL/GenBank/DDBJ whole genome shotgun (WGS) entry which is preliminary data.</text>
</comment>
<accession>X1C4X0</accession>
<feature type="region of interest" description="Disordered" evidence="1">
    <location>
        <begin position="1"/>
        <end position="21"/>
    </location>
</feature>
<name>X1C4X0_9ZZZZ</name>
<evidence type="ECO:0000256" key="1">
    <source>
        <dbReference type="SAM" id="MobiDB-lite"/>
    </source>
</evidence>
<reference evidence="3" key="1">
    <citation type="journal article" date="2014" name="Front. Microbiol.">
        <title>High frequency of phylogenetically diverse reductive dehalogenase-homologous genes in deep subseafloor sedimentary metagenomes.</title>
        <authorList>
            <person name="Kawai M."/>
            <person name="Futagami T."/>
            <person name="Toyoda A."/>
            <person name="Takaki Y."/>
            <person name="Nishi S."/>
            <person name="Hori S."/>
            <person name="Arai W."/>
            <person name="Tsubouchi T."/>
            <person name="Morono Y."/>
            <person name="Uchiyama I."/>
            <person name="Ito T."/>
            <person name="Fujiyama A."/>
            <person name="Inagaki F."/>
            <person name="Takami H."/>
        </authorList>
    </citation>
    <scope>NUCLEOTIDE SEQUENCE</scope>
    <source>
        <strain evidence="3">Expedition CK06-06</strain>
    </source>
</reference>
<proteinExistence type="predicted"/>
<protein>
    <recommendedName>
        <fullName evidence="2">DUF5681 domain-containing protein</fullName>
    </recommendedName>
</protein>
<dbReference type="InterPro" id="IPR043736">
    <property type="entry name" value="DUF5681"/>
</dbReference>
<dbReference type="AlphaFoldDB" id="X1C4X0"/>
<evidence type="ECO:0000259" key="2">
    <source>
        <dbReference type="Pfam" id="PF18932"/>
    </source>
</evidence>
<sequence>MPFVKGKSGNAAGRPKGLKDRRARFREMVEPLAPELLNKAVTMALDGNEQMLRLILDRLLPARP</sequence>